<gene>
    <name evidence="4" type="ORF">B0X71_01960</name>
</gene>
<dbReference type="SMART" id="SM00257">
    <property type="entry name" value="LysM"/>
    <property type="match status" value="2"/>
</dbReference>
<dbReference type="InterPro" id="IPR036779">
    <property type="entry name" value="LysM_dom_sf"/>
</dbReference>
<dbReference type="InterPro" id="IPR018392">
    <property type="entry name" value="LysM"/>
</dbReference>
<evidence type="ECO:0000313" key="5">
    <source>
        <dbReference type="Proteomes" id="UP000188184"/>
    </source>
</evidence>
<feature type="chain" id="PRO_5012342996" evidence="2">
    <location>
        <begin position="25"/>
        <end position="261"/>
    </location>
</feature>
<dbReference type="PROSITE" id="PS51782">
    <property type="entry name" value="LYSM"/>
    <property type="match status" value="2"/>
</dbReference>
<dbReference type="KEGG" id="pmar:B0X71_01960"/>
<dbReference type="Gene3D" id="3.10.350.10">
    <property type="entry name" value="LysM domain"/>
    <property type="match status" value="2"/>
</dbReference>
<dbReference type="CDD" id="cd22786">
    <property type="entry name" value="DPBB_YuiC-like"/>
    <property type="match status" value="1"/>
</dbReference>
<keyword evidence="1 2" id="KW-0732">Signal</keyword>
<dbReference type="SUPFAM" id="SSF50685">
    <property type="entry name" value="Barwin-like endoglucanases"/>
    <property type="match status" value="1"/>
</dbReference>
<accession>A0A1Q2KV54</accession>
<dbReference type="InterPro" id="IPR010611">
    <property type="entry name" value="3D_dom"/>
</dbReference>
<evidence type="ECO:0000259" key="3">
    <source>
        <dbReference type="PROSITE" id="PS51782"/>
    </source>
</evidence>
<dbReference type="GO" id="GO:0009254">
    <property type="term" value="P:peptidoglycan turnover"/>
    <property type="evidence" value="ECO:0007669"/>
    <property type="project" value="InterPro"/>
</dbReference>
<dbReference type="InterPro" id="IPR051933">
    <property type="entry name" value="Resuscitation_pf_RpfB"/>
</dbReference>
<dbReference type="RefSeq" id="WP_077587879.1">
    <property type="nucleotide sequence ID" value="NZ_CP019640.1"/>
</dbReference>
<dbReference type="PANTHER" id="PTHR39160:SF6">
    <property type="entry name" value="CELL WALL-BINDING PROTEIN YOCH"/>
    <property type="match status" value="1"/>
</dbReference>
<keyword evidence="5" id="KW-1185">Reference proteome</keyword>
<dbReference type="CDD" id="cd00118">
    <property type="entry name" value="LysM"/>
    <property type="match status" value="2"/>
</dbReference>
<dbReference type="GO" id="GO:0019867">
    <property type="term" value="C:outer membrane"/>
    <property type="evidence" value="ECO:0007669"/>
    <property type="project" value="InterPro"/>
</dbReference>
<dbReference type="Pfam" id="PF01476">
    <property type="entry name" value="LysM"/>
    <property type="match status" value="2"/>
</dbReference>
<dbReference type="AlphaFoldDB" id="A0A1Q2KV54"/>
<feature type="domain" description="LysM" evidence="3">
    <location>
        <begin position="26"/>
        <end position="69"/>
    </location>
</feature>
<dbReference type="PANTHER" id="PTHR39160">
    <property type="entry name" value="CELL WALL-BINDING PROTEIN YOCH"/>
    <property type="match status" value="1"/>
</dbReference>
<protein>
    <submittedName>
        <fullName evidence="4">Peptidoglycan-binding protein</fullName>
    </submittedName>
</protein>
<reference evidence="4 5" key="1">
    <citation type="submission" date="2017-02" db="EMBL/GenBank/DDBJ databases">
        <title>The complete genomic sequence of a novel cold adapted crude oil-degrading bacterium Planococcus qaidamina Y42.</title>
        <authorList>
            <person name="Yang R."/>
        </authorList>
    </citation>
    <scope>NUCLEOTIDE SEQUENCE [LARGE SCALE GENOMIC DNA]</scope>
    <source>
        <strain evidence="4 5">Y42</strain>
    </source>
</reference>
<dbReference type="SUPFAM" id="SSF54106">
    <property type="entry name" value="LysM domain"/>
    <property type="match status" value="2"/>
</dbReference>
<dbReference type="InterPro" id="IPR036908">
    <property type="entry name" value="RlpA-like_sf"/>
</dbReference>
<dbReference type="Proteomes" id="UP000188184">
    <property type="component" value="Chromosome"/>
</dbReference>
<dbReference type="Gene3D" id="2.40.40.10">
    <property type="entry name" value="RlpA-like domain"/>
    <property type="match status" value="1"/>
</dbReference>
<dbReference type="EMBL" id="CP019640">
    <property type="protein sequence ID" value="AQQ52006.1"/>
    <property type="molecule type" value="Genomic_DNA"/>
</dbReference>
<proteinExistence type="predicted"/>
<name>A0A1Q2KV54_9BACL</name>
<sequence>MKKQLIALTAAAALSVGVASQASAANTVTVEWGNTLWGISQANDVTVSQLKDWNDLSSNLIYPNQKLVVEPTGTEKASQPAAKEQSSASTYTVVSGDTLYRIASKHGISLDNLMSWNGLTSHWIYPGDKLTVSGGTAVKGVSSSAPQKVEAAPAPAPAKESSSDVVRELTVEATAYTAFCTGCSGITYTGIDLRSNPNQKVIAVDPRVIPLGSKVWVEGYGTAIAGDIGGAIKGNRIDVFIPNRSDALAWGRQNVTVKILN</sequence>
<dbReference type="OrthoDB" id="9798935at2"/>
<dbReference type="GO" id="GO:0004553">
    <property type="term" value="F:hydrolase activity, hydrolyzing O-glycosyl compounds"/>
    <property type="evidence" value="ECO:0007669"/>
    <property type="project" value="InterPro"/>
</dbReference>
<evidence type="ECO:0000313" key="4">
    <source>
        <dbReference type="EMBL" id="AQQ52006.1"/>
    </source>
</evidence>
<feature type="domain" description="LysM" evidence="3">
    <location>
        <begin position="89"/>
        <end position="132"/>
    </location>
</feature>
<organism evidence="4 5">
    <name type="scientific">Planococcus lenghuensis</name>
    <dbReference type="NCBI Taxonomy" id="2213202"/>
    <lineage>
        <taxon>Bacteria</taxon>
        <taxon>Bacillati</taxon>
        <taxon>Bacillota</taxon>
        <taxon>Bacilli</taxon>
        <taxon>Bacillales</taxon>
        <taxon>Caryophanaceae</taxon>
        <taxon>Planococcus</taxon>
    </lineage>
</organism>
<dbReference type="Pfam" id="PF06725">
    <property type="entry name" value="3D"/>
    <property type="match status" value="1"/>
</dbReference>
<evidence type="ECO:0000256" key="2">
    <source>
        <dbReference type="SAM" id="SignalP"/>
    </source>
</evidence>
<evidence type="ECO:0000256" key="1">
    <source>
        <dbReference type="ARBA" id="ARBA00022729"/>
    </source>
</evidence>
<feature type="signal peptide" evidence="2">
    <location>
        <begin position="1"/>
        <end position="24"/>
    </location>
</feature>